<accession>A0AC58SJ21</accession>
<dbReference type="RefSeq" id="XP_075084960.1">
    <property type="nucleotide sequence ID" value="XM_075228859.1"/>
</dbReference>
<keyword evidence="1" id="KW-1185">Reference proteome</keyword>
<gene>
    <name evidence="2" type="primary">LOC142168203</name>
</gene>
<organism evidence="1 2">
    <name type="scientific">Nicotiana tabacum</name>
    <name type="common">Common tobacco</name>
    <dbReference type="NCBI Taxonomy" id="4097"/>
    <lineage>
        <taxon>Eukaryota</taxon>
        <taxon>Viridiplantae</taxon>
        <taxon>Streptophyta</taxon>
        <taxon>Embryophyta</taxon>
        <taxon>Tracheophyta</taxon>
        <taxon>Spermatophyta</taxon>
        <taxon>Magnoliopsida</taxon>
        <taxon>eudicotyledons</taxon>
        <taxon>Gunneridae</taxon>
        <taxon>Pentapetalae</taxon>
        <taxon>asterids</taxon>
        <taxon>lamiids</taxon>
        <taxon>Solanales</taxon>
        <taxon>Solanaceae</taxon>
        <taxon>Nicotianoideae</taxon>
        <taxon>Nicotianeae</taxon>
        <taxon>Nicotiana</taxon>
    </lineage>
</organism>
<dbReference type="Proteomes" id="UP000790787">
    <property type="component" value="Chromosome 13"/>
</dbReference>
<sequence length="232" mass="26957">MVWNLLSNNRYSVLINGQASGFFHSTRAVKQGDSLSPSLFILSIEVLSRSLNKLFENQKFKGFGMPKWTDPLNHLTYVDDTIIFASTDPLFLEKIIKVLYKYEHTSGQMINKTKSSFYMHSTVSARLFNSGKPHSWKGKLLSYRGKATLITSVLQSMPTYILYVLDPPNNVLEHLHKTFYRFFWSNKDEGRSRHWIKWQNLCLPKEGGGVGFRSLHDVSRDLLAKLWWKFRT</sequence>
<name>A0AC58SJ21_TOBAC</name>
<evidence type="ECO:0000313" key="2">
    <source>
        <dbReference type="RefSeq" id="XP_075084960.1"/>
    </source>
</evidence>
<evidence type="ECO:0000313" key="1">
    <source>
        <dbReference type="Proteomes" id="UP000790787"/>
    </source>
</evidence>
<reference evidence="1" key="1">
    <citation type="journal article" date="2014" name="Nat. Commun.">
        <title>The tobacco genome sequence and its comparison with those of tomato and potato.</title>
        <authorList>
            <person name="Sierro N."/>
            <person name="Battey J.N."/>
            <person name="Ouadi S."/>
            <person name="Bakaher N."/>
            <person name="Bovet L."/>
            <person name="Willig A."/>
            <person name="Goepfert S."/>
            <person name="Peitsch M.C."/>
            <person name="Ivanov N.V."/>
        </authorList>
    </citation>
    <scope>NUCLEOTIDE SEQUENCE [LARGE SCALE GENOMIC DNA]</scope>
</reference>
<protein>
    <submittedName>
        <fullName evidence="2">Uncharacterized protein LOC142168203</fullName>
    </submittedName>
</protein>
<reference evidence="2" key="2">
    <citation type="submission" date="2025-08" db="UniProtKB">
        <authorList>
            <consortium name="RefSeq"/>
        </authorList>
    </citation>
    <scope>IDENTIFICATION</scope>
    <source>
        <tissue evidence="2">Leaf</tissue>
    </source>
</reference>
<proteinExistence type="predicted"/>